<reference evidence="14 15" key="1">
    <citation type="submission" date="2024-04" db="EMBL/GenBank/DDBJ databases">
        <authorList>
            <consortium name="Genoscope - CEA"/>
            <person name="William W."/>
        </authorList>
    </citation>
    <scope>NUCLEOTIDE SEQUENCE [LARGE SCALE GENOMIC DNA]</scope>
</reference>
<dbReference type="SUPFAM" id="SSF57667">
    <property type="entry name" value="beta-beta-alpha zinc fingers"/>
    <property type="match status" value="6"/>
</dbReference>
<keyword evidence="6 12" id="KW-0863">Zinc-finger</keyword>
<evidence type="ECO:0000256" key="11">
    <source>
        <dbReference type="ARBA" id="ARBA00023242"/>
    </source>
</evidence>
<keyword evidence="7" id="KW-0862">Zinc</keyword>
<feature type="domain" description="C2H2-type" evidence="13">
    <location>
        <begin position="305"/>
        <end position="332"/>
    </location>
</feature>
<dbReference type="Pfam" id="PF00096">
    <property type="entry name" value="zf-C2H2"/>
    <property type="match status" value="8"/>
</dbReference>
<evidence type="ECO:0000256" key="12">
    <source>
        <dbReference type="PROSITE-ProRule" id="PRU00042"/>
    </source>
</evidence>
<keyword evidence="8" id="KW-0805">Transcription regulation</keyword>
<organism evidence="14 15">
    <name type="scientific">Lymnaea stagnalis</name>
    <name type="common">Great pond snail</name>
    <name type="synonym">Helix stagnalis</name>
    <dbReference type="NCBI Taxonomy" id="6523"/>
    <lineage>
        <taxon>Eukaryota</taxon>
        <taxon>Metazoa</taxon>
        <taxon>Spiralia</taxon>
        <taxon>Lophotrochozoa</taxon>
        <taxon>Mollusca</taxon>
        <taxon>Gastropoda</taxon>
        <taxon>Heterobranchia</taxon>
        <taxon>Euthyneura</taxon>
        <taxon>Panpulmonata</taxon>
        <taxon>Hygrophila</taxon>
        <taxon>Lymnaeoidea</taxon>
        <taxon>Lymnaeidae</taxon>
        <taxon>Lymnaea</taxon>
    </lineage>
</organism>
<feature type="domain" description="C2H2-type" evidence="13">
    <location>
        <begin position="38"/>
        <end position="65"/>
    </location>
</feature>
<evidence type="ECO:0000256" key="6">
    <source>
        <dbReference type="ARBA" id="ARBA00022771"/>
    </source>
</evidence>
<dbReference type="Proteomes" id="UP001497497">
    <property type="component" value="Unassembled WGS sequence"/>
</dbReference>
<comment type="function">
    <text evidence="1">May be involved in transcriptional regulation.</text>
</comment>
<dbReference type="FunFam" id="3.30.160.60:FF:000446">
    <property type="entry name" value="Zinc finger protein"/>
    <property type="match status" value="1"/>
</dbReference>
<evidence type="ECO:0000256" key="8">
    <source>
        <dbReference type="ARBA" id="ARBA00023015"/>
    </source>
</evidence>
<keyword evidence="15" id="KW-1185">Reference proteome</keyword>
<dbReference type="GO" id="GO:0000978">
    <property type="term" value="F:RNA polymerase II cis-regulatory region sequence-specific DNA binding"/>
    <property type="evidence" value="ECO:0007669"/>
    <property type="project" value="TreeGrafter"/>
</dbReference>
<dbReference type="GO" id="GO:0008270">
    <property type="term" value="F:zinc ion binding"/>
    <property type="evidence" value="ECO:0007669"/>
    <property type="project" value="UniProtKB-KW"/>
</dbReference>
<comment type="subcellular location">
    <subcellularLocation>
        <location evidence="2">Nucleus</location>
    </subcellularLocation>
</comment>
<comment type="similarity">
    <text evidence="3">Belongs to the krueppel C2H2-type zinc-finger protein family.</text>
</comment>
<evidence type="ECO:0000256" key="5">
    <source>
        <dbReference type="ARBA" id="ARBA00022737"/>
    </source>
</evidence>
<dbReference type="GO" id="GO:0005634">
    <property type="term" value="C:nucleus"/>
    <property type="evidence" value="ECO:0007669"/>
    <property type="project" value="UniProtKB-SubCell"/>
</dbReference>
<dbReference type="InterPro" id="IPR036236">
    <property type="entry name" value="Znf_C2H2_sf"/>
</dbReference>
<keyword evidence="10" id="KW-0804">Transcription</keyword>
<accession>A0AAV2I939</accession>
<evidence type="ECO:0000256" key="1">
    <source>
        <dbReference type="ARBA" id="ARBA00003767"/>
    </source>
</evidence>
<evidence type="ECO:0000313" key="14">
    <source>
        <dbReference type="EMBL" id="CAL1541968.1"/>
    </source>
</evidence>
<feature type="domain" description="C2H2-type" evidence="13">
    <location>
        <begin position="220"/>
        <end position="247"/>
    </location>
</feature>
<dbReference type="SMART" id="SM00355">
    <property type="entry name" value="ZnF_C2H2"/>
    <property type="match status" value="12"/>
</dbReference>
<dbReference type="InterPro" id="IPR013087">
    <property type="entry name" value="Znf_C2H2_type"/>
</dbReference>
<feature type="domain" description="C2H2-type" evidence="13">
    <location>
        <begin position="277"/>
        <end position="304"/>
    </location>
</feature>
<dbReference type="FunFam" id="3.30.160.60:FF:000646">
    <property type="entry name" value="Myeloid zinc finger 1"/>
    <property type="match status" value="1"/>
</dbReference>
<dbReference type="Gene3D" id="3.30.160.60">
    <property type="entry name" value="Classic Zinc Finger"/>
    <property type="match status" value="10"/>
</dbReference>
<keyword evidence="5" id="KW-0677">Repeat</keyword>
<keyword evidence="11" id="KW-0539">Nucleus</keyword>
<keyword evidence="4" id="KW-0479">Metal-binding</keyword>
<feature type="domain" description="C2H2-type" evidence="13">
    <location>
        <begin position="10"/>
        <end position="37"/>
    </location>
</feature>
<dbReference type="PROSITE" id="PS50157">
    <property type="entry name" value="ZINC_FINGER_C2H2_2"/>
    <property type="match status" value="10"/>
</dbReference>
<dbReference type="FunFam" id="3.30.160.60:FF:000771">
    <property type="entry name" value="zinc finger protein 648"/>
    <property type="match status" value="1"/>
</dbReference>
<dbReference type="PANTHER" id="PTHR24384">
    <property type="entry name" value="FINGER PUTATIVE TRANSCRIPTION FACTOR FAMILY-RELATED"/>
    <property type="match status" value="1"/>
</dbReference>
<evidence type="ECO:0000256" key="2">
    <source>
        <dbReference type="ARBA" id="ARBA00004123"/>
    </source>
</evidence>
<dbReference type="InterPro" id="IPR050752">
    <property type="entry name" value="C2H2-ZF_domain"/>
</dbReference>
<dbReference type="GO" id="GO:0000981">
    <property type="term" value="F:DNA-binding transcription factor activity, RNA polymerase II-specific"/>
    <property type="evidence" value="ECO:0007669"/>
    <property type="project" value="TreeGrafter"/>
</dbReference>
<name>A0AAV2I939_LYMST</name>
<dbReference type="Pfam" id="PF13912">
    <property type="entry name" value="zf-C2H2_6"/>
    <property type="match status" value="1"/>
</dbReference>
<evidence type="ECO:0000256" key="10">
    <source>
        <dbReference type="ARBA" id="ARBA00023163"/>
    </source>
</evidence>
<evidence type="ECO:0000256" key="3">
    <source>
        <dbReference type="ARBA" id="ARBA00006991"/>
    </source>
</evidence>
<feature type="domain" description="C2H2-type" evidence="13">
    <location>
        <begin position="192"/>
        <end position="219"/>
    </location>
</feature>
<comment type="caution">
    <text evidence="14">The sequence shown here is derived from an EMBL/GenBank/DDBJ whole genome shotgun (WGS) entry which is preliminary data.</text>
</comment>
<feature type="domain" description="C2H2-type" evidence="13">
    <location>
        <begin position="333"/>
        <end position="359"/>
    </location>
</feature>
<feature type="non-terminal residue" evidence="14">
    <location>
        <position position="359"/>
    </location>
</feature>
<keyword evidence="9" id="KW-0238">DNA-binding</keyword>
<protein>
    <recommendedName>
        <fullName evidence="13">C2H2-type domain-containing protein</fullName>
    </recommendedName>
</protein>
<evidence type="ECO:0000259" key="13">
    <source>
        <dbReference type="PROSITE" id="PS50157"/>
    </source>
</evidence>
<dbReference type="PROSITE" id="PS00028">
    <property type="entry name" value="ZINC_FINGER_C2H2_1"/>
    <property type="match status" value="8"/>
</dbReference>
<feature type="domain" description="C2H2-type" evidence="13">
    <location>
        <begin position="102"/>
        <end position="126"/>
    </location>
</feature>
<dbReference type="EMBL" id="CAXITT010000463">
    <property type="protein sequence ID" value="CAL1541968.1"/>
    <property type="molecule type" value="Genomic_DNA"/>
</dbReference>
<dbReference type="PANTHER" id="PTHR24384:SF189">
    <property type="entry name" value="C2H2-TYPE DOMAIN-CONTAINING PROTEIN-RELATED"/>
    <property type="match status" value="1"/>
</dbReference>
<evidence type="ECO:0000256" key="4">
    <source>
        <dbReference type="ARBA" id="ARBA00022723"/>
    </source>
</evidence>
<feature type="domain" description="C2H2-type" evidence="13">
    <location>
        <begin position="130"/>
        <end position="157"/>
    </location>
</feature>
<proteinExistence type="inferred from homology"/>
<feature type="domain" description="C2H2-type" evidence="13">
    <location>
        <begin position="248"/>
        <end position="278"/>
    </location>
</feature>
<evidence type="ECO:0000256" key="9">
    <source>
        <dbReference type="ARBA" id="ARBA00023125"/>
    </source>
</evidence>
<evidence type="ECO:0000313" key="15">
    <source>
        <dbReference type="Proteomes" id="UP001497497"/>
    </source>
</evidence>
<sequence>KKENRESFPVLCNICSKAFKNEQCLEMHMNYHTGNPNLTCIECGKSFSDSFSLKRHTRIHADTRPYMCAYCNRGYCDNWSLKKHQSRGCTIGELKVPADFLHPCPQCIRVFAEADFLREHMKTHKGLLKFECDICLKRFSEAFNLKQHHRLHMAVCPGCEREFKDTKALTEHRLQDCPSNLQGEATDPEVGFSCPECGRIYSTKAYLERHKKFHSDLKPHVCEVCQKRFSEAFRLKRHLKVHTYKKPYTCEGCKKGFMDVSGLRRHVAKTACKVNDYPCAICDKVFLKNYLLVRHMNVHSQERPFACDVCQRSYKDTSSLKRHQLVHQGVKNFICSVCSKDFYYADSLKRHMSGSCGKK</sequence>
<evidence type="ECO:0000256" key="7">
    <source>
        <dbReference type="ARBA" id="ARBA00022833"/>
    </source>
</evidence>
<gene>
    <name evidence="14" type="ORF">GSLYS_00015574001</name>
</gene>
<dbReference type="AlphaFoldDB" id="A0AAV2I939"/>
<feature type="non-terminal residue" evidence="14">
    <location>
        <position position="1"/>
    </location>
</feature>